<protein>
    <submittedName>
        <fullName evidence="1">Uncharacterized protein</fullName>
    </submittedName>
</protein>
<dbReference type="PATRIC" id="fig|1502.177.peg.3401"/>
<accession>A0A140GRF0</accession>
<sequence length="106" mass="12472">MKQTVEKSEKLSMEVEFENHINKLLRTPVENDFIKGKHYASNFVKKFFQSNKSIDRAKFFITNIIELTEGDKGKSTFGDNKEEYNGFMSTLRDLFNFLEYIKSVNN</sequence>
<evidence type="ECO:0000313" key="1">
    <source>
        <dbReference type="EMBL" id="AMN31109.1"/>
    </source>
</evidence>
<keyword evidence="1" id="KW-0614">Plasmid</keyword>
<organism evidence="1 2">
    <name type="scientific">Clostridium perfringens</name>
    <dbReference type="NCBI Taxonomy" id="1502"/>
    <lineage>
        <taxon>Bacteria</taxon>
        <taxon>Bacillati</taxon>
        <taxon>Bacillota</taxon>
        <taxon>Clostridia</taxon>
        <taxon>Eubacteriales</taxon>
        <taxon>Clostridiaceae</taxon>
        <taxon>Clostridium</taxon>
    </lineage>
</organism>
<geneLocation type="plasmid" evidence="1 2">
    <name>pJFP838A</name>
</geneLocation>
<reference evidence="1 2" key="1">
    <citation type="journal article" date="2016" name="PLoS ONE">
        <title>Plasmid Characterization and Chromosome Analysis of Two netF+ Clostridium perfringens Isolates Associated with Foal and Canine Necrotizing Enteritis.</title>
        <authorList>
            <person name="Mehdizadeh Gohari I."/>
            <person name="Kropinski A.M."/>
            <person name="Weese S.J."/>
            <person name="Parreira V.R."/>
            <person name="Whitehead A.E."/>
            <person name="Boerlin P."/>
            <person name="Prescott J.F."/>
        </authorList>
    </citation>
    <scope>NUCLEOTIDE SEQUENCE [LARGE SCALE GENOMIC DNA]</scope>
    <source>
        <strain evidence="1 2">JP838</strain>
        <plasmid evidence="2">Plasmid pJFP838A</plasmid>
    </source>
</reference>
<gene>
    <name evidence="1" type="ORF">JFP838_pA0193</name>
</gene>
<dbReference type="RefSeq" id="WP_061429707.1">
    <property type="nucleotide sequence ID" value="NZ_CATNZX010000001.1"/>
</dbReference>
<dbReference type="EMBL" id="CP013615">
    <property type="protein sequence ID" value="AMN31109.1"/>
    <property type="molecule type" value="Genomic_DNA"/>
</dbReference>
<evidence type="ECO:0000313" key="2">
    <source>
        <dbReference type="Proteomes" id="UP000070260"/>
    </source>
</evidence>
<dbReference type="Proteomes" id="UP000070260">
    <property type="component" value="Plasmid pJFP838A"/>
</dbReference>
<name>A0A140GRF0_CLOPF</name>
<proteinExistence type="predicted"/>
<dbReference type="AlphaFoldDB" id="A0A140GRF0"/>